<dbReference type="AlphaFoldDB" id="A0A0K0JHY1"/>
<dbReference type="RefSeq" id="XP_042937501.1">
    <property type="nucleotide sequence ID" value="XM_043081567.1"/>
</dbReference>
<reference evidence="14" key="4">
    <citation type="submission" date="2019-12" db="UniProtKB">
        <authorList>
            <consortium name="WormBaseParasite"/>
        </authorList>
    </citation>
    <scope>IDENTIFICATION</scope>
</reference>
<dbReference type="OMA" id="FETWYAM"/>
<reference evidence="11" key="2">
    <citation type="submission" date="2012-12" db="EMBL/GenBank/DDBJ databases">
        <authorList>
            <person name="Gao Y.W."/>
            <person name="Fan S.T."/>
            <person name="Sun H.T."/>
            <person name="Wang Z."/>
            <person name="Gao X.L."/>
            <person name="Li Y.G."/>
            <person name="Wang T.C."/>
            <person name="Zhang K."/>
            <person name="Xu W.W."/>
            <person name="Yu Z.J."/>
            <person name="Xia X.Z."/>
        </authorList>
    </citation>
    <scope>NUCLEOTIDE SEQUENCE</scope>
    <source>
        <strain evidence="11">FR3</strain>
    </source>
</reference>
<evidence type="ECO:0000256" key="7">
    <source>
        <dbReference type="ARBA" id="ARBA00026132"/>
    </source>
</evidence>
<dbReference type="GeneID" id="6099182"/>
<keyword evidence="5" id="KW-0560">Oxidoreductase</keyword>
<evidence type="ECO:0000256" key="6">
    <source>
        <dbReference type="ARBA" id="ARBA00023027"/>
    </source>
</evidence>
<dbReference type="InterPro" id="IPR045306">
    <property type="entry name" value="SDH-like"/>
</dbReference>
<evidence type="ECO:0000256" key="2">
    <source>
        <dbReference type="ARBA" id="ARBA00008072"/>
    </source>
</evidence>
<accession>A0A4E9FNY8</accession>
<dbReference type="InterPro" id="IPR036291">
    <property type="entry name" value="NAD(P)-bd_dom_sf"/>
</dbReference>
<dbReference type="OrthoDB" id="1879366at2759"/>
<dbReference type="EMBL" id="CAAKNF010000195">
    <property type="protein sequence ID" value="VIO98032.1"/>
    <property type="molecule type" value="Genomic_DNA"/>
</dbReference>
<dbReference type="FunFam" id="3.40.50.720:FF:000068">
    <property type="entry name" value="Sorbitol dehydrogenase"/>
    <property type="match status" value="1"/>
</dbReference>
<evidence type="ECO:0000313" key="11">
    <source>
        <dbReference type="EMBL" id="CDP98815.1"/>
    </source>
</evidence>
<evidence type="ECO:0000313" key="12">
    <source>
        <dbReference type="EMBL" id="VIO98032.1"/>
    </source>
</evidence>
<dbReference type="KEGG" id="bmy:BM_BM5204"/>
<evidence type="ECO:0000313" key="13">
    <source>
        <dbReference type="Proteomes" id="UP000006672"/>
    </source>
</evidence>
<dbReference type="STRING" id="6279.A0A0K0JHY1"/>
<evidence type="ECO:0000256" key="4">
    <source>
        <dbReference type="ARBA" id="ARBA00022833"/>
    </source>
</evidence>
<keyword evidence="4 9" id="KW-0862">Zinc</keyword>
<name>A0A0K0JHY1_BRUMA</name>
<sequence length="347" mass="37452">MNANLACVLHGKNDLRMEKREIPVPKSGQLLIKVSTVGICGTDISFWTRGQIGPFKPLKPMIMGHECSGVVSGLGTDVKGFTIGDRVAVEPGVPCRKCQLCKRGRYNLCHEMEFFALPPTDGAMRQFVTIDADYCFKIPNNMSMEEASFLEPLSVGLHACRKANIGIGNKVLVLGAGPVGLITMMIAKATNATMALITDIRDHRLEIAKEVGADETVNVSGLSAQDAVEIIVEKLGEAPDVVIECCGVQSSIELAIKAVKDGGKVILVALGAEYVNVPILEVVAKEINLHGVIKYSNTWPAAIEMIRSGKIKLDKLTLAHYKLDEAVEAFKYAQKGEVIKVFIDCGS</sequence>
<dbReference type="WBParaSite" id="Bm5204a.1">
    <property type="protein sequence ID" value="Bm5204a.1"/>
    <property type="gene ID" value="WBGene00225465"/>
</dbReference>
<dbReference type="SUPFAM" id="SSF51735">
    <property type="entry name" value="NAD(P)-binding Rossmann-fold domains"/>
    <property type="match status" value="1"/>
</dbReference>
<dbReference type="PROSITE" id="PS00059">
    <property type="entry name" value="ADH_ZINC"/>
    <property type="match status" value="1"/>
</dbReference>
<dbReference type="SMART" id="SM00829">
    <property type="entry name" value="PKS_ER"/>
    <property type="match status" value="1"/>
</dbReference>
<keyword evidence="6" id="KW-0520">NAD</keyword>
<organism evidence="11">
    <name type="scientific">Brugia malayi</name>
    <name type="common">Filarial nematode worm</name>
    <dbReference type="NCBI Taxonomy" id="6279"/>
    <lineage>
        <taxon>Eukaryota</taxon>
        <taxon>Metazoa</taxon>
        <taxon>Ecdysozoa</taxon>
        <taxon>Nematoda</taxon>
        <taxon>Chromadorea</taxon>
        <taxon>Rhabditida</taxon>
        <taxon>Spirurina</taxon>
        <taxon>Spiruromorpha</taxon>
        <taxon>Filarioidea</taxon>
        <taxon>Onchocercidae</taxon>
        <taxon>Brugia</taxon>
    </lineage>
</organism>
<evidence type="ECO:0000256" key="8">
    <source>
        <dbReference type="ARBA" id="ARBA00032485"/>
    </source>
</evidence>
<dbReference type="Proteomes" id="UP000006672">
    <property type="component" value="Unassembled WGS sequence"/>
</dbReference>
<gene>
    <name evidence="11 12 14" type="ORF">Bm5204</name>
    <name evidence="12" type="ORF">BM_BM5204</name>
    <name evidence="11" type="ORF">BM_Bm5204</name>
</gene>
<dbReference type="CTD" id="6099182"/>
<dbReference type="InterPro" id="IPR011032">
    <property type="entry name" value="GroES-like_sf"/>
</dbReference>
<accession>A0A0K0JHY1</accession>
<proteinExistence type="inferred from homology"/>
<keyword evidence="3 9" id="KW-0479">Metal-binding</keyword>
<dbReference type="Pfam" id="PF08240">
    <property type="entry name" value="ADH_N"/>
    <property type="match status" value="1"/>
</dbReference>
<dbReference type="EMBL" id="LN857000">
    <property type="protein sequence ID" value="CDP98815.1"/>
    <property type="molecule type" value="Genomic_DNA"/>
</dbReference>
<evidence type="ECO:0000256" key="5">
    <source>
        <dbReference type="ARBA" id="ARBA00023002"/>
    </source>
</evidence>
<reference evidence="11 13" key="1">
    <citation type="journal article" date="2007" name="Science">
        <title>Draft genome of the filarial nematode parasite Brugia malayi.</title>
        <authorList>
            <person name="Ghedin E."/>
            <person name="Wang S."/>
            <person name="Spiro D."/>
            <person name="Caler E."/>
            <person name="Zhao Q."/>
            <person name="Crabtree J."/>
            <person name="Allen J.E."/>
            <person name="Delcher A.L."/>
            <person name="Guiliano D.B."/>
            <person name="Miranda-Saavedra D."/>
            <person name="Angiuoli S.V."/>
            <person name="Creasy T."/>
            <person name="Amedeo P."/>
            <person name="Haas B."/>
            <person name="El-Sayed N.M."/>
            <person name="Wortman J.R."/>
            <person name="Feldblyum T."/>
            <person name="Tallon L."/>
            <person name="Schatz M."/>
            <person name="Shumway M."/>
            <person name="Koo H."/>
            <person name="Salzberg S.L."/>
            <person name="Schobel S."/>
            <person name="Pertea M."/>
            <person name="Pop M."/>
            <person name="White O."/>
            <person name="Barton G.J."/>
            <person name="Carlow C.K."/>
            <person name="Crawford M.J."/>
            <person name="Daub J."/>
            <person name="Dimmic M.W."/>
            <person name="Estes C.F."/>
            <person name="Foster J.M."/>
            <person name="Ganatra M."/>
            <person name="Gregory W.F."/>
            <person name="Johnson N.M."/>
            <person name="Jin J."/>
            <person name="Komuniecki R."/>
            <person name="Korf I."/>
            <person name="Kumar S."/>
            <person name="Laney S."/>
            <person name="Li B.W."/>
            <person name="Li W."/>
            <person name="Lindblom T.H."/>
            <person name="Lustigman S."/>
            <person name="Ma D."/>
            <person name="Maina C.V."/>
            <person name="Martin D.M."/>
            <person name="McCarter J.P."/>
            <person name="McReynolds L."/>
            <person name="Mitreva M."/>
            <person name="Nutman T.B."/>
            <person name="Parkinson J."/>
            <person name="Peregrin-Alvarez J.M."/>
            <person name="Poole C."/>
            <person name="Ren Q."/>
            <person name="Saunders L."/>
            <person name="Sluder A.E."/>
            <person name="Smith K."/>
            <person name="Stanke M."/>
            <person name="Unnasch T.R."/>
            <person name="Ware J."/>
            <person name="Wei A.D."/>
            <person name="Weil G."/>
            <person name="Williams D.J."/>
            <person name="Zhang Y."/>
            <person name="Williams S.A."/>
            <person name="Fraser-Liggett C."/>
            <person name="Slatko B."/>
            <person name="Blaxter M.L."/>
            <person name="Scott A.L."/>
        </authorList>
    </citation>
    <scope>NUCLEOTIDE SEQUENCE</scope>
    <source>
        <strain evidence="11 13">FR3</strain>
    </source>
</reference>
<comment type="cofactor">
    <cofactor evidence="1 9">
        <name>Zn(2+)</name>
        <dbReference type="ChEBI" id="CHEBI:29105"/>
    </cofactor>
</comment>
<dbReference type="Gene3D" id="3.40.50.720">
    <property type="entry name" value="NAD(P)-binding Rossmann-like Domain"/>
    <property type="match status" value="1"/>
</dbReference>
<dbReference type="InterPro" id="IPR002328">
    <property type="entry name" value="ADH_Zn_CS"/>
</dbReference>
<protein>
    <recommendedName>
        <fullName evidence="7">Sorbitol dehydrogenase</fullName>
    </recommendedName>
    <alternativeName>
        <fullName evidence="8">Polyol dehydrogenase</fullName>
    </alternativeName>
</protein>
<dbReference type="GO" id="GO:0008270">
    <property type="term" value="F:zinc ion binding"/>
    <property type="evidence" value="ECO:0007669"/>
    <property type="project" value="InterPro"/>
</dbReference>
<dbReference type="GO" id="GO:0006062">
    <property type="term" value="P:sorbitol catabolic process"/>
    <property type="evidence" value="ECO:0007669"/>
    <property type="project" value="TreeGrafter"/>
</dbReference>
<reference evidence="12" key="3">
    <citation type="submission" date="2019-04" db="EMBL/GenBank/DDBJ databases">
        <authorList>
            <person name="Howe K."/>
            <person name="Paulini M."/>
            <person name="Williams G."/>
        </authorList>
    </citation>
    <scope>NUCLEOTIDE SEQUENCE [LARGE SCALE GENOMIC DNA]</scope>
    <source>
        <strain evidence="12">FR3</strain>
    </source>
</reference>
<comment type="similarity">
    <text evidence="2 9">Belongs to the zinc-containing alcohol dehydrogenase family.</text>
</comment>
<dbReference type="PANTHER" id="PTHR43161">
    <property type="entry name" value="SORBITOL DEHYDROGENASE"/>
    <property type="match status" value="1"/>
</dbReference>
<dbReference type="PANTHER" id="PTHR43161:SF9">
    <property type="entry name" value="SORBITOL DEHYDROGENASE"/>
    <property type="match status" value="1"/>
</dbReference>
<feature type="domain" description="Enoyl reductase (ER)" evidence="10">
    <location>
        <begin position="11"/>
        <end position="343"/>
    </location>
</feature>
<evidence type="ECO:0000256" key="1">
    <source>
        <dbReference type="ARBA" id="ARBA00001947"/>
    </source>
</evidence>
<dbReference type="FunCoup" id="A0A0K0JHY1">
    <property type="interactions" value="582"/>
</dbReference>
<dbReference type="Pfam" id="PF00107">
    <property type="entry name" value="ADH_zinc_N"/>
    <property type="match status" value="1"/>
</dbReference>
<dbReference type="Gene3D" id="3.90.180.10">
    <property type="entry name" value="Medium-chain alcohol dehydrogenases, catalytic domain"/>
    <property type="match status" value="1"/>
</dbReference>
<dbReference type="InterPro" id="IPR013149">
    <property type="entry name" value="ADH-like_C"/>
</dbReference>
<evidence type="ECO:0000259" key="10">
    <source>
        <dbReference type="SMART" id="SM00829"/>
    </source>
</evidence>
<dbReference type="InterPro" id="IPR020843">
    <property type="entry name" value="ER"/>
</dbReference>
<evidence type="ECO:0000313" key="14">
    <source>
        <dbReference type="WBParaSite" id="Bm5204a.1"/>
    </source>
</evidence>
<dbReference type="CDD" id="cd05285">
    <property type="entry name" value="sorbitol_DH"/>
    <property type="match status" value="1"/>
</dbReference>
<dbReference type="SUPFAM" id="SSF50129">
    <property type="entry name" value="GroES-like"/>
    <property type="match status" value="1"/>
</dbReference>
<dbReference type="InterPro" id="IPR013154">
    <property type="entry name" value="ADH-like_N"/>
</dbReference>
<evidence type="ECO:0000256" key="3">
    <source>
        <dbReference type="ARBA" id="ARBA00022723"/>
    </source>
</evidence>
<dbReference type="GO" id="GO:0003939">
    <property type="term" value="F:L-iditol 2-dehydrogenase (NAD+) activity"/>
    <property type="evidence" value="ECO:0007669"/>
    <property type="project" value="TreeGrafter"/>
</dbReference>
<evidence type="ECO:0000256" key="9">
    <source>
        <dbReference type="RuleBase" id="RU361277"/>
    </source>
</evidence>
<keyword evidence="13" id="KW-1185">Reference proteome</keyword>